<dbReference type="eggNOG" id="ENOG502STSX">
    <property type="taxonomic scope" value="Eukaryota"/>
</dbReference>
<reference evidence="4" key="2">
    <citation type="submission" date="2015-03" db="UniProtKB">
        <authorList>
            <consortium name="EnsemblPlants"/>
        </authorList>
    </citation>
    <scope>IDENTIFICATION</scope>
</reference>
<feature type="compositionally biased region" description="Basic residues" evidence="1">
    <location>
        <begin position="48"/>
        <end position="59"/>
    </location>
</feature>
<proteinExistence type="predicted"/>
<dbReference type="Gramene" id="OBART12G12650.1">
    <property type="protein sequence ID" value="OBART12G12650.1"/>
    <property type="gene ID" value="OBART12G12650"/>
</dbReference>
<dbReference type="Proteomes" id="UP000026960">
    <property type="component" value="Chromosome 12"/>
</dbReference>
<dbReference type="InterPro" id="IPR013187">
    <property type="entry name" value="F-box-assoc_dom_typ3"/>
</dbReference>
<feature type="domain" description="F-box associated beta-propeller type 3" evidence="3">
    <location>
        <begin position="144"/>
        <end position="276"/>
    </location>
</feature>
<dbReference type="InterPro" id="IPR001810">
    <property type="entry name" value="F-box_dom"/>
</dbReference>
<dbReference type="Pfam" id="PF00646">
    <property type="entry name" value="F-box"/>
    <property type="match status" value="1"/>
</dbReference>
<protein>
    <recommendedName>
        <fullName evidence="6">F-box domain-containing protein</fullName>
    </recommendedName>
</protein>
<evidence type="ECO:0000259" key="2">
    <source>
        <dbReference type="Pfam" id="PF00646"/>
    </source>
</evidence>
<reference evidence="4" key="1">
    <citation type="journal article" date="2009" name="Rice">
        <title>De Novo Next Generation Sequencing of Plant Genomes.</title>
        <authorList>
            <person name="Rounsley S."/>
            <person name="Marri P.R."/>
            <person name="Yu Y."/>
            <person name="He R."/>
            <person name="Sisneros N."/>
            <person name="Goicoechea J.L."/>
            <person name="Lee S.J."/>
            <person name="Angelova A."/>
            <person name="Kudrna D."/>
            <person name="Luo M."/>
            <person name="Affourtit J."/>
            <person name="Desany B."/>
            <person name="Knight J."/>
            <person name="Niazi F."/>
            <person name="Egholm M."/>
            <person name="Wing R.A."/>
        </authorList>
    </citation>
    <scope>NUCLEOTIDE SEQUENCE [LARGE SCALE GENOMIC DNA]</scope>
    <source>
        <strain evidence="4">cv. IRGC 105608</strain>
    </source>
</reference>
<evidence type="ECO:0000313" key="4">
    <source>
        <dbReference type="EnsemblPlants" id="OBART12G12650.1"/>
    </source>
</evidence>
<dbReference type="PANTHER" id="PTHR31672:SF13">
    <property type="entry name" value="F-BOX PROTEIN CPR30-LIKE"/>
    <property type="match status" value="1"/>
</dbReference>
<dbReference type="InterPro" id="IPR050796">
    <property type="entry name" value="SCF_F-box_component"/>
</dbReference>
<dbReference type="AlphaFoldDB" id="A0A0D3HUN8"/>
<sequence length="419" mass="45775">MFDQGLNNIVYRHLPCSLKGGRGGQEGQGGGGIIIIIQGGGGGGGGGGRRRRRRRRRRTTAAAAMDGDDDRWGHVHRDIFGEILKRLPPISGRRRIRLICRRWRDGVDEMEPEMATTMRAKPLAVLKDSRSRTLSAFVVVGTCNGILLLAHSRYVGSHTLVLLNSATGERLVVQPPPKAKEIMGGSAALSFAYHPLTGEYKVVHLPVSSWKRTLAVAEVLTVGDGDASWRQVPAPAGSTCYLSWGVVSVDGATYWVGKGGKIMSLDLEHEIIAEVKQLPAMMEAHNVSSPPPPPTTATMGVDNGGCHLTEVGGRLGVAIATSQRGTTNVEQNRKIGHPCFAFDKYVLTNVHHRMYSERSNLKYMCLPPPVDDDGIILMRFDEKADVQVTLLNTSFELRLFAHVETSEPLEIYKKKNVKS</sequence>
<dbReference type="STRING" id="65489.A0A0D3HUN8"/>
<dbReference type="EnsemblPlants" id="OBART12G12650.1">
    <property type="protein sequence ID" value="OBART12G12650.1"/>
    <property type="gene ID" value="OBART12G12650"/>
</dbReference>
<evidence type="ECO:0008006" key="6">
    <source>
        <dbReference type="Google" id="ProtNLM"/>
    </source>
</evidence>
<accession>A0A0D3HUN8</accession>
<feature type="domain" description="F-box" evidence="2">
    <location>
        <begin position="78"/>
        <end position="109"/>
    </location>
</feature>
<evidence type="ECO:0000313" key="5">
    <source>
        <dbReference type="Proteomes" id="UP000026960"/>
    </source>
</evidence>
<keyword evidence="5" id="KW-1185">Reference proteome</keyword>
<evidence type="ECO:0000259" key="3">
    <source>
        <dbReference type="Pfam" id="PF08268"/>
    </source>
</evidence>
<evidence type="ECO:0000256" key="1">
    <source>
        <dbReference type="SAM" id="MobiDB-lite"/>
    </source>
</evidence>
<dbReference type="HOGENOM" id="CLU_053613_0_0_1"/>
<feature type="compositionally biased region" description="Gly residues" evidence="1">
    <location>
        <begin position="35"/>
        <end position="47"/>
    </location>
</feature>
<name>A0A0D3HUN8_9ORYZ</name>
<feature type="region of interest" description="Disordered" evidence="1">
    <location>
        <begin position="35"/>
        <end position="65"/>
    </location>
</feature>
<dbReference type="PaxDb" id="65489-OBART12G12650.1"/>
<dbReference type="PANTHER" id="PTHR31672">
    <property type="entry name" value="BNACNNG10540D PROTEIN"/>
    <property type="match status" value="1"/>
</dbReference>
<organism evidence="4">
    <name type="scientific">Oryza barthii</name>
    <dbReference type="NCBI Taxonomy" id="65489"/>
    <lineage>
        <taxon>Eukaryota</taxon>
        <taxon>Viridiplantae</taxon>
        <taxon>Streptophyta</taxon>
        <taxon>Embryophyta</taxon>
        <taxon>Tracheophyta</taxon>
        <taxon>Spermatophyta</taxon>
        <taxon>Magnoliopsida</taxon>
        <taxon>Liliopsida</taxon>
        <taxon>Poales</taxon>
        <taxon>Poaceae</taxon>
        <taxon>BOP clade</taxon>
        <taxon>Oryzoideae</taxon>
        <taxon>Oryzeae</taxon>
        <taxon>Oryzinae</taxon>
        <taxon>Oryza</taxon>
    </lineage>
</organism>
<dbReference type="InterPro" id="IPR017451">
    <property type="entry name" value="F-box-assoc_interact_dom"/>
</dbReference>
<dbReference type="NCBIfam" id="TIGR01640">
    <property type="entry name" value="F_box_assoc_1"/>
    <property type="match status" value="1"/>
</dbReference>
<dbReference type="Pfam" id="PF08268">
    <property type="entry name" value="FBA_3"/>
    <property type="match status" value="1"/>
</dbReference>